<dbReference type="EMBL" id="PCSD01000041">
    <property type="protein sequence ID" value="PIP33892.1"/>
    <property type="molecule type" value="Genomic_DNA"/>
</dbReference>
<keyword evidence="3 6" id="KW-1133">Transmembrane helix</keyword>
<dbReference type="SUPFAM" id="SSF51306">
    <property type="entry name" value="LexA/Signal peptidase"/>
    <property type="match status" value="1"/>
</dbReference>
<dbReference type="GO" id="GO:0009003">
    <property type="term" value="F:signal peptidase activity"/>
    <property type="evidence" value="ECO:0007669"/>
    <property type="project" value="UniProtKB-EC"/>
</dbReference>
<dbReference type="InterPro" id="IPR001733">
    <property type="entry name" value="Peptidase_S26B"/>
</dbReference>
<dbReference type="NCBIfam" id="TIGR02228">
    <property type="entry name" value="sigpep_I_arch"/>
    <property type="match status" value="1"/>
</dbReference>
<dbReference type="PANTHER" id="PTHR10806">
    <property type="entry name" value="SIGNAL PEPTIDASE COMPLEX CATALYTIC SUBUNIT SEC11"/>
    <property type="match status" value="1"/>
</dbReference>
<accession>A0A2G9ZL66</accession>
<evidence type="ECO:0000313" key="7">
    <source>
        <dbReference type="EMBL" id="PIP33892.1"/>
    </source>
</evidence>
<dbReference type="InterPro" id="IPR019533">
    <property type="entry name" value="Peptidase_S26"/>
</dbReference>
<dbReference type="AlphaFoldDB" id="A0A2G9ZL66"/>
<dbReference type="GO" id="GO:0006465">
    <property type="term" value="P:signal peptide processing"/>
    <property type="evidence" value="ECO:0007669"/>
    <property type="project" value="UniProtKB-UniRule"/>
</dbReference>
<evidence type="ECO:0000256" key="4">
    <source>
        <dbReference type="ARBA" id="ARBA00023136"/>
    </source>
</evidence>
<keyword evidence="4 6" id="KW-0472">Membrane</keyword>
<dbReference type="InterPro" id="IPR036286">
    <property type="entry name" value="LexA/Signal_pep-like_sf"/>
</dbReference>
<comment type="caution">
    <text evidence="7">The sequence shown here is derived from an EMBL/GenBank/DDBJ whole genome shotgun (WGS) entry which is preliminary data.</text>
</comment>
<dbReference type="Proteomes" id="UP000230729">
    <property type="component" value="Unassembled WGS sequence"/>
</dbReference>
<dbReference type="PANTHER" id="PTHR10806:SF6">
    <property type="entry name" value="SIGNAL PEPTIDASE COMPLEX CATALYTIC SUBUNIT SEC11"/>
    <property type="match status" value="1"/>
</dbReference>
<evidence type="ECO:0000256" key="5">
    <source>
        <dbReference type="NCBIfam" id="TIGR02228"/>
    </source>
</evidence>
<feature type="transmembrane region" description="Helical" evidence="6">
    <location>
        <begin position="32"/>
        <end position="53"/>
    </location>
</feature>
<evidence type="ECO:0000256" key="1">
    <source>
        <dbReference type="ARBA" id="ARBA00004370"/>
    </source>
</evidence>
<evidence type="ECO:0000256" key="3">
    <source>
        <dbReference type="ARBA" id="ARBA00022989"/>
    </source>
</evidence>
<reference evidence="7 8" key="1">
    <citation type="submission" date="2017-09" db="EMBL/GenBank/DDBJ databases">
        <title>Depth-based differentiation of microbial function through sediment-hosted aquifers and enrichment of novel symbionts in the deep terrestrial subsurface.</title>
        <authorList>
            <person name="Probst A.J."/>
            <person name="Ladd B."/>
            <person name="Jarett J.K."/>
            <person name="Geller-Mcgrath D.E."/>
            <person name="Sieber C.M."/>
            <person name="Emerson J.B."/>
            <person name="Anantharaman K."/>
            <person name="Thomas B.C."/>
            <person name="Malmstrom R."/>
            <person name="Stieglmeier M."/>
            <person name="Klingl A."/>
            <person name="Woyke T."/>
            <person name="Ryan C.M."/>
            <person name="Banfield J.F."/>
        </authorList>
    </citation>
    <scope>NUCLEOTIDE SEQUENCE [LARGE SCALE GENOMIC DNA]</scope>
    <source>
        <strain evidence="7">CG23_combo_of_CG06-09_8_20_14_all_49_15</strain>
    </source>
</reference>
<protein>
    <recommendedName>
        <fullName evidence="5">Signal peptidase I</fullName>
        <ecNumber evidence="5">3.4.21.89</ecNumber>
    </recommendedName>
</protein>
<sequence length="194" mass="21240">MKVLLSRHSSWLGYCDWAKKDKDGFMKKIAKIIYRLVVAALLVCAGLLVVSTFPLTGNFKFFVVQSGSMAPAVRTGSVVMVKPSAEYQAGDIITFGQNSRTKPPTTHRIVSISNNNGALAYTTKGDANNAADLRTIQPGEIIGRVLFSLPLAGYAVVAARQPYGFFLIIVVPALFIIYDEAVRIRQEIKKKSNK</sequence>
<dbReference type="Gene3D" id="2.10.109.10">
    <property type="entry name" value="Umud Fragment, subunit A"/>
    <property type="match status" value="1"/>
</dbReference>
<organism evidence="7 8">
    <name type="scientific">Candidatus Falkowbacteria bacterium CG23_combo_of_CG06-09_8_20_14_all_49_15</name>
    <dbReference type="NCBI Taxonomy" id="1974572"/>
    <lineage>
        <taxon>Bacteria</taxon>
        <taxon>Candidatus Falkowiibacteriota</taxon>
    </lineage>
</organism>
<proteinExistence type="predicted"/>
<evidence type="ECO:0000256" key="2">
    <source>
        <dbReference type="ARBA" id="ARBA00022692"/>
    </source>
</evidence>
<comment type="subcellular location">
    <subcellularLocation>
        <location evidence="1">Membrane</location>
    </subcellularLocation>
</comment>
<feature type="transmembrane region" description="Helical" evidence="6">
    <location>
        <begin position="163"/>
        <end position="182"/>
    </location>
</feature>
<dbReference type="GO" id="GO:0016020">
    <property type="term" value="C:membrane"/>
    <property type="evidence" value="ECO:0007669"/>
    <property type="project" value="UniProtKB-SubCell"/>
</dbReference>
<gene>
    <name evidence="7" type="ORF">COX22_01965</name>
</gene>
<dbReference type="GO" id="GO:0004252">
    <property type="term" value="F:serine-type endopeptidase activity"/>
    <property type="evidence" value="ECO:0007669"/>
    <property type="project" value="UniProtKB-UniRule"/>
</dbReference>
<dbReference type="EC" id="3.4.21.89" evidence="5"/>
<evidence type="ECO:0000256" key="6">
    <source>
        <dbReference type="SAM" id="Phobius"/>
    </source>
</evidence>
<dbReference type="CDD" id="cd06530">
    <property type="entry name" value="S26_SPase_I"/>
    <property type="match status" value="1"/>
</dbReference>
<name>A0A2G9ZL66_9BACT</name>
<keyword evidence="2 6" id="KW-0812">Transmembrane</keyword>
<evidence type="ECO:0000313" key="8">
    <source>
        <dbReference type="Proteomes" id="UP000230729"/>
    </source>
</evidence>